<dbReference type="InterPro" id="IPR003594">
    <property type="entry name" value="HATPase_dom"/>
</dbReference>
<gene>
    <name evidence="8" type="ORF">rosag_27220</name>
</gene>
<keyword evidence="9" id="KW-1185">Reference proteome</keyword>
<dbReference type="AlphaFoldDB" id="A0AA37Q445"/>
<feature type="domain" description="Histidine kinase" evidence="7">
    <location>
        <begin position="70"/>
        <end position="294"/>
    </location>
</feature>
<dbReference type="GO" id="GO:0000155">
    <property type="term" value="F:phosphorelay sensor kinase activity"/>
    <property type="evidence" value="ECO:0007669"/>
    <property type="project" value="InterPro"/>
</dbReference>
<comment type="catalytic activity">
    <reaction evidence="1">
        <text>ATP + protein L-histidine = ADP + protein N-phospho-L-histidine.</text>
        <dbReference type="EC" id="2.7.13.3"/>
    </reaction>
</comment>
<keyword evidence="3" id="KW-0597">Phosphoprotein</keyword>
<dbReference type="Pfam" id="PF00512">
    <property type="entry name" value="HisKA"/>
    <property type="match status" value="1"/>
</dbReference>
<dbReference type="InterPro" id="IPR003661">
    <property type="entry name" value="HisK_dim/P_dom"/>
</dbReference>
<dbReference type="CDD" id="cd16922">
    <property type="entry name" value="HATPase_EvgS-ArcB-TorS-like"/>
    <property type="match status" value="1"/>
</dbReference>
<accession>A0AA37Q445</accession>
<proteinExistence type="predicted"/>
<dbReference type="Gene3D" id="1.10.287.130">
    <property type="match status" value="1"/>
</dbReference>
<dbReference type="RefSeq" id="WP_284350668.1">
    <property type="nucleotide sequence ID" value="NZ_BRXS01000004.1"/>
</dbReference>
<evidence type="ECO:0000256" key="5">
    <source>
        <dbReference type="ARBA" id="ARBA00022777"/>
    </source>
</evidence>
<evidence type="ECO:0000256" key="6">
    <source>
        <dbReference type="SAM" id="MobiDB-lite"/>
    </source>
</evidence>
<protein>
    <recommendedName>
        <fullName evidence="2">histidine kinase</fullName>
        <ecNumber evidence="2">2.7.13.3</ecNumber>
    </recommendedName>
</protein>
<sequence>MTQLSPAPGAPTMAPGPSDGPTPAPEAPESRLPEMLEARLALLEAQTGEAARLIAELQARDRLKTQFLANISHDLRTPLTAIITHAEIMRDGILGDLSERQRTSILGIIKGGHQLLQMVGEILTYARGAADQLALSPSDFALSAVVEQLIALNQPLAAKKKVALTSEVVGTLPLLRADREKLSHVLGNLLGNAIHFTPEGGRVWIAAREREGARATRELLVEVGDTGIGIAPEHHELIFREFAQVDASTSRQHHGTGLGLAIARKLVELHGGRIWVESALSQGSRFYFTIPLETRAPDADA</sequence>
<comment type="caution">
    <text evidence="8">The sequence shown here is derived from an EMBL/GenBank/DDBJ whole genome shotgun (WGS) entry which is preliminary data.</text>
</comment>
<dbReference type="EMBL" id="BRXS01000004">
    <property type="protein sequence ID" value="GLC26209.1"/>
    <property type="molecule type" value="Genomic_DNA"/>
</dbReference>
<dbReference type="PROSITE" id="PS50109">
    <property type="entry name" value="HIS_KIN"/>
    <property type="match status" value="1"/>
</dbReference>
<dbReference type="InterPro" id="IPR036890">
    <property type="entry name" value="HATPase_C_sf"/>
</dbReference>
<dbReference type="InterPro" id="IPR005467">
    <property type="entry name" value="His_kinase_dom"/>
</dbReference>
<evidence type="ECO:0000313" key="8">
    <source>
        <dbReference type="EMBL" id="GLC26209.1"/>
    </source>
</evidence>
<dbReference type="Gene3D" id="3.30.565.10">
    <property type="entry name" value="Histidine kinase-like ATPase, C-terminal domain"/>
    <property type="match status" value="1"/>
</dbReference>
<dbReference type="SMART" id="SM00388">
    <property type="entry name" value="HisKA"/>
    <property type="match status" value="1"/>
</dbReference>
<name>A0AA37Q445_9BACT</name>
<evidence type="ECO:0000256" key="1">
    <source>
        <dbReference type="ARBA" id="ARBA00000085"/>
    </source>
</evidence>
<evidence type="ECO:0000256" key="3">
    <source>
        <dbReference type="ARBA" id="ARBA00022553"/>
    </source>
</evidence>
<reference evidence="8" key="1">
    <citation type="submission" date="2022-08" db="EMBL/GenBank/DDBJ databases">
        <title>Draft genome sequencing of Roseisolibacter agri AW1220.</title>
        <authorList>
            <person name="Tobiishi Y."/>
            <person name="Tonouchi A."/>
        </authorList>
    </citation>
    <scope>NUCLEOTIDE SEQUENCE</scope>
    <source>
        <strain evidence="8">AW1220</strain>
    </source>
</reference>
<evidence type="ECO:0000313" key="9">
    <source>
        <dbReference type="Proteomes" id="UP001161325"/>
    </source>
</evidence>
<evidence type="ECO:0000256" key="4">
    <source>
        <dbReference type="ARBA" id="ARBA00022679"/>
    </source>
</evidence>
<dbReference type="Pfam" id="PF02518">
    <property type="entry name" value="HATPase_c"/>
    <property type="match status" value="1"/>
</dbReference>
<feature type="region of interest" description="Disordered" evidence="6">
    <location>
        <begin position="1"/>
        <end position="31"/>
    </location>
</feature>
<organism evidence="8 9">
    <name type="scientific">Roseisolibacter agri</name>
    <dbReference type="NCBI Taxonomy" id="2014610"/>
    <lineage>
        <taxon>Bacteria</taxon>
        <taxon>Pseudomonadati</taxon>
        <taxon>Gemmatimonadota</taxon>
        <taxon>Gemmatimonadia</taxon>
        <taxon>Gemmatimonadales</taxon>
        <taxon>Gemmatimonadaceae</taxon>
        <taxon>Roseisolibacter</taxon>
    </lineage>
</organism>
<dbReference type="FunFam" id="3.30.565.10:FF:000010">
    <property type="entry name" value="Sensor histidine kinase RcsC"/>
    <property type="match status" value="1"/>
</dbReference>
<feature type="compositionally biased region" description="Low complexity" evidence="6">
    <location>
        <begin position="1"/>
        <end position="17"/>
    </location>
</feature>
<dbReference type="PRINTS" id="PR00344">
    <property type="entry name" value="BCTRLSENSOR"/>
</dbReference>
<dbReference type="SUPFAM" id="SSF47384">
    <property type="entry name" value="Homodimeric domain of signal transducing histidine kinase"/>
    <property type="match status" value="1"/>
</dbReference>
<dbReference type="Proteomes" id="UP001161325">
    <property type="component" value="Unassembled WGS sequence"/>
</dbReference>
<evidence type="ECO:0000256" key="2">
    <source>
        <dbReference type="ARBA" id="ARBA00012438"/>
    </source>
</evidence>
<keyword evidence="4" id="KW-0808">Transferase</keyword>
<dbReference type="InterPro" id="IPR004358">
    <property type="entry name" value="Sig_transdc_His_kin-like_C"/>
</dbReference>
<keyword evidence="5" id="KW-0418">Kinase</keyword>
<dbReference type="SMART" id="SM00387">
    <property type="entry name" value="HATPase_c"/>
    <property type="match status" value="1"/>
</dbReference>
<evidence type="ECO:0000259" key="7">
    <source>
        <dbReference type="PROSITE" id="PS50109"/>
    </source>
</evidence>
<dbReference type="PANTHER" id="PTHR43047">
    <property type="entry name" value="TWO-COMPONENT HISTIDINE PROTEIN KINASE"/>
    <property type="match status" value="1"/>
</dbReference>
<dbReference type="SUPFAM" id="SSF55874">
    <property type="entry name" value="ATPase domain of HSP90 chaperone/DNA topoisomerase II/histidine kinase"/>
    <property type="match status" value="1"/>
</dbReference>
<dbReference type="CDD" id="cd00082">
    <property type="entry name" value="HisKA"/>
    <property type="match status" value="1"/>
</dbReference>
<dbReference type="InterPro" id="IPR036097">
    <property type="entry name" value="HisK_dim/P_sf"/>
</dbReference>
<dbReference type="EC" id="2.7.13.3" evidence="2"/>